<keyword evidence="1" id="KW-0472">Membrane</keyword>
<evidence type="ECO:0000256" key="1">
    <source>
        <dbReference type="SAM" id="Phobius"/>
    </source>
</evidence>
<keyword evidence="1" id="KW-1133">Transmembrane helix</keyword>
<sequence>MLCINLIFLFQFLSFRTFIITIPGAPAISAVISHCTKAWRPYPLYHIPSHPIFLHIIKTSTFTVNGLFVIVVTVHPLGRESCQVSRDYLGVCFGVMFPFVSLCVAYRSPLCFCAQEVIEFMFASRYSYFAFSLSLSLFSVSSEVGKLAGRSGSGVCI</sequence>
<keyword evidence="1" id="KW-0812">Transmembrane</keyword>
<accession>A0A318YP52</accession>
<dbReference type="EMBL" id="KZ821455">
    <property type="protein sequence ID" value="PYH35637.1"/>
    <property type="molecule type" value="Genomic_DNA"/>
</dbReference>
<keyword evidence="3" id="KW-1185">Reference proteome</keyword>
<name>A0A318YP52_ASPNB</name>
<evidence type="ECO:0000313" key="2">
    <source>
        <dbReference type="EMBL" id="PYH35637.1"/>
    </source>
</evidence>
<reference evidence="2" key="1">
    <citation type="submission" date="2016-12" db="EMBL/GenBank/DDBJ databases">
        <title>The genomes of Aspergillus section Nigri reveals drivers in fungal speciation.</title>
        <authorList>
            <consortium name="DOE Joint Genome Institute"/>
            <person name="Vesth T.C."/>
            <person name="Nybo J."/>
            <person name="Theobald S."/>
            <person name="Brandl J."/>
            <person name="Frisvad J.C."/>
            <person name="Nielsen K.F."/>
            <person name="Lyhne E.K."/>
            <person name="Kogle M.E."/>
            <person name="Kuo A."/>
            <person name="Riley R."/>
            <person name="Clum A."/>
            <person name="Nolan M."/>
            <person name="Lipzen A."/>
            <person name="Salamov A."/>
            <person name="Henrissat B."/>
            <person name="Wiebenga A."/>
            <person name="De Vries R.P."/>
            <person name="Grigoriev I.V."/>
            <person name="Mortensen U.H."/>
            <person name="Andersen M.R."/>
            <person name="Baker S.E."/>
        </authorList>
    </citation>
    <scope>NUCLEOTIDE SEQUENCE [LARGE SCALE GENOMIC DNA]</scope>
    <source>
        <strain evidence="2">CBS 115656</strain>
    </source>
</reference>
<dbReference type="AlphaFoldDB" id="A0A318YP52"/>
<dbReference type="GeneID" id="37121035"/>
<feature type="transmembrane region" description="Helical" evidence="1">
    <location>
        <begin position="88"/>
        <end position="108"/>
    </location>
</feature>
<proteinExistence type="predicted"/>
<feature type="transmembrane region" description="Helical" evidence="1">
    <location>
        <begin position="7"/>
        <end position="32"/>
    </location>
</feature>
<feature type="transmembrane region" description="Helical" evidence="1">
    <location>
        <begin position="52"/>
        <end position="76"/>
    </location>
</feature>
<dbReference type="Proteomes" id="UP000247647">
    <property type="component" value="Unassembled WGS sequence"/>
</dbReference>
<evidence type="ECO:0000313" key="3">
    <source>
        <dbReference type="Proteomes" id="UP000247647"/>
    </source>
</evidence>
<dbReference type="RefSeq" id="XP_025481115.1">
    <property type="nucleotide sequence ID" value="XM_025618579.1"/>
</dbReference>
<organism evidence="2 3">
    <name type="scientific">Aspergillus neoniger (strain CBS 115656)</name>
    <dbReference type="NCBI Taxonomy" id="1448310"/>
    <lineage>
        <taxon>Eukaryota</taxon>
        <taxon>Fungi</taxon>
        <taxon>Dikarya</taxon>
        <taxon>Ascomycota</taxon>
        <taxon>Pezizomycotina</taxon>
        <taxon>Eurotiomycetes</taxon>
        <taxon>Eurotiomycetidae</taxon>
        <taxon>Eurotiales</taxon>
        <taxon>Aspergillaceae</taxon>
        <taxon>Aspergillus</taxon>
        <taxon>Aspergillus subgen. Circumdati</taxon>
    </lineage>
</organism>
<protein>
    <submittedName>
        <fullName evidence="2">Uncharacterized protein</fullName>
    </submittedName>
</protein>
<gene>
    <name evidence="2" type="ORF">BO87DRAFT_20487</name>
</gene>